<dbReference type="EMBL" id="JAVDYB010000001">
    <property type="protein sequence ID" value="MDR7279182.1"/>
    <property type="molecule type" value="Genomic_DNA"/>
</dbReference>
<dbReference type="Pfam" id="PF25547">
    <property type="entry name" value="WXG100_2"/>
    <property type="match status" value="1"/>
</dbReference>
<proteinExistence type="predicted"/>
<dbReference type="Proteomes" id="UP001183643">
    <property type="component" value="Unassembled WGS sequence"/>
</dbReference>
<feature type="compositionally biased region" description="Low complexity" evidence="1">
    <location>
        <begin position="908"/>
        <end position="919"/>
    </location>
</feature>
<feature type="domain" description="RelA/SpoT" evidence="2">
    <location>
        <begin position="1235"/>
        <end position="1347"/>
    </location>
</feature>
<feature type="compositionally biased region" description="Low complexity" evidence="1">
    <location>
        <begin position="555"/>
        <end position="566"/>
    </location>
</feature>
<keyword evidence="4" id="KW-1185">Reference proteome</keyword>
<dbReference type="InterPro" id="IPR057746">
    <property type="entry name" value="CpnT-like_N"/>
</dbReference>
<feature type="compositionally biased region" description="Low complexity" evidence="1">
    <location>
        <begin position="860"/>
        <end position="884"/>
    </location>
</feature>
<feature type="region of interest" description="Disordered" evidence="1">
    <location>
        <begin position="1148"/>
        <end position="1167"/>
    </location>
</feature>
<reference evidence="3" key="1">
    <citation type="submission" date="2023-07" db="EMBL/GenBank/DDBJ databases">
        <title>Sequencing the genomes of 1000 actinobacteria strains.</title>
        <authorList>
            <person name="Klenk H.-P."/>
        </authorList>
    </citation>
    <scope>NUCLEOTIDE SEQUENCE</scope>
    <source>
        <strain evidence="3">DSM 44707</strain>
    </source>
</reference>
<feature type="compositionally biased region" description="Low complexity" evidence="1">
    <location>
        <begin position="387"/>
        <end position="401"/>
    </location>
</feature>
<dbReference type="SUPFAM" id="SSF81301">
    <property type="entry name" value="Nucleotidyltransferase"/>
    <property type="match status" value="1"/>
</dbReference>
<dbReference type="Gene3D" id="3.30.460.10">
    <property type="entry name" value="Beta Polymerase, domain 2"/>
    <property type="match status" value="1"/>
</dbReference>
<evidence type="ECO:0000313" key="3">
    <source>
        <dbReference type="EMBL" id="MDR7279182.1"/>
    </source>
</evidence>
<dbReference type="GO" id="GO:0015969">
    <property type="term" value="P:guanosine tetraphosphate metabolic process"/>
    <property type="evidence" value="ECO:0007669"/>
    <property type="project" value="InterPro"/>
</dbReference>
<dbReference type="InterPro" id="IPR043519">
    <property type="entry name" value="NT_sf"/>
</dbReference>
<feature type="compositionally biased region" description="Gly residues" evidence="1">
    <location>
        <begin position="885"/>
        <end position="895"/>
    </location>
</feature>
<evidence type="ECO:0000259" key="2">
    <source>
        <dbReference type="SMART" id="SM00954"/>
    </source>
</evidence>
<feature type="compositionally biased region" description="Low complexity" evidence="1">
    <location>
        <begin position="602"/>
        <end position="642"/>
    </location>
</feature>
<feature type="region of interest" description="Disordered" evidence="1">
    <location>
        <begin position="666"/>
        <end position="978"/>
    </location>
</feature>
<dbReference type="SMART" id="SM00954">
    <property type="entry name" value="RelA_SpoT"/>
    <property type="match status" value="1"/>
</dbReference>
<protein>
    <recommendedName>
        <fullName evidence="2">RelA/SpoT domain-containing protein</fullName>
    </recommendedName>
</protein>
<feature type="compositionally biased region" description="Low complexity" evidence="1">
    <location>
        <begin position="678"/>
        <end position="723"/>
    </location>
</feature>
<dbReference type="InterPro" id="IPR007685">
    <property type="entry name" value="RelA_SpoT"/>
</dbReference>
<feature type="region of interest" description="Disordered" evidence="1">
    <location>
        <begin position="375"/>
        <end position="652"/>
    </location>
</feature>
<sequence length="1388" mass="136912">MTVLPSPIPHPLDLLWLDAPGWIREGLEWVVGVEWPEGDEKAVWDLAEEWYGVAALLAAPADDAAVAATAFQNSYAGPASEAFRAAWAAIAAGDQAALGELLTATDEVGRMVEECGCDIEAAKLEVWIEVTLLVIELISLTVAVALTLGAATPAAAAALTVSRLAVQRIFQRLVAAMASKGARSAPSLARRSLRDGVSEAAREVALDGGIQAHQVSAGHRDGVDVDSLRRSATAGFAGGAAASTAGFRATGGFADGLARSAAGEVLGEAAAAVSTGGDLTFTDLAMAVTSGARDAALNPDLATRLDGLTAAAGPSDPSDDGGPVAATIEAALSPDSAAAAAQPAEGTPDPVVSGAIQDALHPEAAAAVFGAGSHDVRSVDSGDAVPAADVSGDSAVGVSSVPERGGASGGVADSMPQTAGAPVRSDSAPSVGSDPVPSVGSDPVPSVGSDPVPSVGSDPVPSVAGPATEWSGSEVAASSGTGLASVADDAPGEPAPAHPDRSGEVASSDPGGATPVSAEASAGADSTAGTPLGGPVAQPPAGTGATVGRAGGLPGALAADPPAAGPLAGGSGVGPAPTGEIAAAGAGDSRIAGPVAGGSGVGPAPADEVAAAGAADPPAAGSPAAGSPAAGSPAAGSPAAGPVAGGSGVGPALAGEVAAAGRAVDGWTDGLGRPADQGAAGPLTAGLGTGVPPAGQAAAASRIADDWANGPDRPPTTATTPGPLTGGVTPGPAGDAPASRGTVDRPASADRSPVAGGLARAVTSAEEALNSSRSQGSDPKAGPVAGGAGFDPGDAVENWSADHGGTDDERPTPGPGPLAGGLGDVATTGGAPSGLSADTAPAGQEGPELAASSGPAQATSGAAPGSEGAAAGPGIVVAPPIVGAGPRGGSPGGAKRGGKPAFRPAKDPVGQPGVPSPGVLASESFGIDESVVLPPSVERPKETGVAPRPNSAAGASPDKTDRAGTATAQPSPPGLLGPGEFGMPTSDIPVIRATPEPEESVRERHLAAQRSFSGTPRAVIDAAPDLESVLAAGVTPAQLAAHLDPAALTRLAPQLSPAEVRDVSALLAGADVRAALEKAWNAPEPGRPLLAEHLVGQLIAHPDLVRIMQSSPELRHSLLSRPLTLHNLATHQQAITVLGEVVAETEAQASSGLSPQRPGGPPQFELTGEHAEISSSLAARSAQARQPDFDIGRSRDEAYLTAYVDLLYARSAEAQPELNRISGEIAERCGGELHARSKPKSRQRAMDKVAGYLNDASLLTDLTGAYIQFNAIDDAYRALRMIDSEDSLDIVEFDDRIKNPARSGYRDLRVNVRLSGGHIAELRLHLKAVDDVAIWEHSLFEVRRDLQSVANEAGRRMTPGEQAIHDGLIRAQQRYFWDALQSTRGAHD</sequence>
<evidence type="ECO:0000256" key="1">
    <source>
        <dbReference type="SAM" id="MobiDB-lite"/>
    </source>
</evidence>
<evidence type="ECO:0000313" key="4">
    <source>
        <dbReference type="Proteomes" id="UP001183643"/>
    </source>
</evidence>
<name>A0AAE3YV45_9ACTN</name>
<gene>
    <name evidence="3" type="ORF">J2S41_005960</name>
</gene>
<feature type="compositionally biased region" description="Low complexity" evidence="1">
    <location>
        <begin position="425"/>
        <end position="466"/>
    </location>
</feature>
<dbReference type="RefSeq" id="WP_310372589.1">
    <property type="nucleotide sequence ID" value="NZ_JAVDYB010000001.1"/>
</dbReference>
<accession>A0AAE3YV45</accession>
<feature type="compositionally biased region" description="Low complexity" evidence="1">
    <location>
        <begin position="334"/>
        <end position="344"/>
    </location>
</feature>
<comment type="caution">
    <text evidence="3">The sequence shown here is derived from an EMBL/GenBank/DDBJ whole genome shotgun (WGS) entry which is preliminary data.</text>
</comment>
<dbReference type="Pfam" id="PF04607">
    <property type="entry name" value="RelA_SpoT"/>
    <property type="match status" value="1"/>
</dbReference>
<organism evidence="3 4">
    <name type="scientific">Catenuloplanes atrovinosus</name>
    <dbReference type="NCBI Taxonomy" id="137266"/>
    <lineage>
        <taxon>Bacteria</taxon>
        <taxon>Bacillati</taxon>
        <taxon>Actinomycetota</taxon>
        <taxon>Actinomycetes</taxon>
        <taxon>Micromonosporales</taxon>
        <taxon>Micromonosporaceae</taxon>
        <taxon>Catenuloplanes</taxon>
    </lineage>
</organism>
<feature type="region of interest" description="Disordered" evidence="1">
    <location>
        <begin position="334"/>
        <end position="353"/>
    </location>
</feature>